<reference evidence="1 2" key="1">
    <citation type="submission" date="2018-11" db="EMBL/GenBank/DDBJ databases">
        <title>Phylogenetic determinants of toxin gene distribution in genomes of Brevibacillus laterosporus.</title>
        <authorList>
            <person name="Glare T.R."/>
            <person name="Durrant A."/>
            <person name="Berry C."/>
            <person name="Palma L."/>
            <person name="Ormskirk M."/>
            <person name="Cox M.O."/>
        </authorList>
    </citation>
    <scope>NUCLEOTIDE SEQUENCE [LARGE SCALE GENOMIC DNA]</scope>
    <source>
        <strain evidence="1 2">1821L</strain>
    </source>
</reference>
<evidence type="ECO:0000313" key="2">
    <source>
        <dbReference type="Proteomes" id="UP000319432"/>
    </source>
</evidence>
<name>A0A502IBK1_BRELA</name>
<dbReference type="Proteomes" id="UP000319432">
    <property type="component" value="Chromosome"/>
</dbReference>
<gene>
    <name evidence="1" type="ORF">EEL30_17795</name>
</gene>
<evidence type="ECO:0000313" key="1">
    <source>
        <dbReference type="EMBL" id="QDX93981.1"/>
    </source>
</evidence>
<organism evidence="1 2">
    <name type="scientific">Brevibacillus laterosporus</name>
    <name type="common">Bacillus laterosporus</name>
    <dbReference type="NCBI Taxonomy" id="1465"/>
    <lineage>
        <taxon>Bacteria</taxon>
        <taxon>Bacillati</taxon>
        <taxon>Bacillota</taxon>
        <taxon>Bacilli</taxon>
        <taxon>Bacillales</taxon>
        <taxon>Paenibacillaceae</taxon>
        <taxon>Brevibacillus</taxon>
    </lineage>
</organism>
<accession>A0A502IBK1</accession>
<sequence>MSLAVKITIKNDKGKEVEIELQETDNLAKLVIVQNVFNLFGVDKDILETVNEFEKIGKAYSHFFDNMKQEEAQTEEKQIKEKSVHKNDEIREQMIKGFQEINGVNTNHQEPIATSNFHETGIKIDADGRKRYRLRYECPICSGKGNHYVFENSVEAKCHSCRSMMPIKAAHKDGFPNRDSYGNFYRAGDYHDYSH</sequence>
<dbReference type="EMBL" id="CP033464">
    <property type="protein sequence ID" value="QDX93981.1"/>
    <property type="molecule type" value="Genomic_DNA"/>
</dbReference>
<protein>
    <submittedName>
        <fullName evidence="1">Uncharacterized protein</fullName>
    </submittedName>
</protein>
<dbReference type="OrthoDB" id="2613698at2"/>
<dbReference type="AlphaFoldDB" id="A0A502IBK1"/>
<keyword evidence="2" id="KW-1185">Reference proteome</keyword>
<proteinExistence type="predicted"/>